<feature type="signal peptide" evidence="1">
    <location>
        <begin position="1"/>
        <end position="22"/>
    </location>
</feature>
<keyword evidence="3" id="KW-1185">Reference proteome</keyword>
<dbReference type="InParanoid" id="A0A409WNG4"/>
<accession>A0A409WNG4</accession>
<name>A0A409WNG4_PSICY</name>
<evidence type="ECO:0000313" key="3">
    <source>
        <dbReference type="Proteomes" id="UP000283269"/>
    </source>
</evidence>
<evidence type="ECO:0000256" key="1">
    <source>
        <dbReference type="SAM" id="SignalP"/>
    </source>
</evidence>
<dbReference type="EMBL" id="NHYD01003350">
    <property type="protein sequence ID" value="PPQ80043.1"/>
    <property type="molecule type" value="Genomic_DNA"/>
</dbReference>
<evidence type="ECO:0000313" key="2">
    <source>
        <dbReference type="EMBL" id="PPQ80043.1"/>
    </source>
</evidence>
<protein>
    <submittedName>
        <fullName evidence="2">Uncharacterized protein</fullName>
    </submittedName>
</protein>
<reference evidence="2 3" key="1">
    <citation type="journal article" date="2018" name="Evol. Lett.">
        <title>Horizontal gene cluster transfer increased hallucinogenic mushroom diversity.</title>
        <authorList>
            <person name="Reynolds H.T."/>
            <person name="Vijayakumar V."/>
            <person name="Gluck-Thaler E."/>
            <person name="Korotkin H.B."/>
            <person name="Matheny P.B."/>
            <person name="Slot J.C."/>
        </authorList>
    </citation>
    <scope>NUCLEOTIDE SEQUENCE [LARGE SCALE GENOMIC DNA]</scope>
    <source>
        <strain evidence="2 3">2631</strain>
    </source>
</reference>
<sequence length="103" mass="11123">MVNFFASAATLLTIAIADLATSQRSVESPGTIPVVVPAPVGFNITSLEVNGSGIDILPPHPFSQPHYRFLLFRCEQGMVSILTASYQEMPGNCIMQVDNEIDL</sequence>
<gene>
    <name evidence="2" type="ORF">CVT25_001404</name>
</gene>
<proteinExistence type="predicted"/>
<keyword evidence="1" id="KW-0732">Signal</keyword>
<dbReference type="Proteomes" id="UP000283269">
    <property type="component" value="Unassembled WGS sequence"/>
</dbReference>
<dbReference type="AlphaFoldDB" id="A0A409WNG4"/>
<organism evidence="2 3">
    <name type="scientific">Psilocybe cyanescens</name>
    <dbReference type="NCBI Taxonomy" id="93625"/>
    <lineage>
        <taxon>Eukaryota</taxon>
        <taxon>Fungi</taxon>
        <taxon>Dikarya</taxon>
        <taxon>Basidiomycota</taxon>
        <taxon>Agaricomycotina</taxon>
        <taxon>Agaricomycetes</taxon>
        <taxon>Agaricomycetidae</taxon>
        <taxon>Agaricales</taxon>
        <taxon>Agaricineae</taxon>
        <taxon>Strophariaceae</taxon>
        <taxon>Psilocybe</taxon>
    </lineage>
</organism>
<feature type="chain" id="PRO_5019024472" evidence="1">
    <location>
        <begin position="23"/>
        <end position="103"/>
    </location>
</feature>
<comment type="caution">
    <text evidence="2">The sequence shown here is derived from an EMBL/GenBank/DDBJ whole genome shotgun (WGS) entry which is preliminary data.</text>
</comment>